<dbReference type="GO" id="GO:0005524">
    <property type="term" value="F:ATP binding"/>
    <property type="evidence" value="ECO:0007669"/>
    <property type="project" value="UniProtKB-KW"/>
</dbReference>
<keyword evidence="7" id="KW-1185">Reference proteome</keyword>
<dbReference type="PANTHER" id="PTHR24421">
    <property type="entry name" value="NITRATE/NITRITE SENSOR PROTEIN NARX-RELATED"/>
    <property type="match status" value="1"/>
</dbReference>
<dbReference type="InterPro" id="IPR050482">
    <property type="entry name" value="Sensor_HK_TwoCompSys"/>
</dbReference>
<evidence type="ECO:0000256" key="1">
    <source>
        <dbReference type="ARBA" id="ARBA00022679"/>
    </source>
</evidence>
<dbReference type="Pfam" id="PF07730">
    <property type="entry name" value="HisKA_3"/>
    <property type="match status" value="1"/>
</dbReference>
<gene>
    <name evidence="6" type="ORF">ACFSQZ_01285</name>
</gene>
<dbReference type="Gene3D" id="2.60.120.260">
    <property type="entry name" value="Galactose-binding domain-like"/>
    <property type="match status" value="2"/>
</dbReference>
<organism evidence="6 7">
    <name type="scientific">Rubritalea spongiae</name>
    <dbReference type="NCBI Taxonomy" id="430797"/>
    <lineage>
        <taxon>Bacteria</taxon>
        <taxon>Pseudomonadati</taxon>
        <taxon>Verrucomicrobiota</taxon>
        <taxon>Verrucomicrobiia</taxon>
        <taxon>Verrucomicrobiales</taxon>
        <taxon>Rubritaleaceae</taxon>
        <taxon>Rubritalea</taxon>
    </lineage>
</organism>
<dbReference type="Proteomes" id="UP001597297">
    <property type="component" value="Unassembled WGS sequence"/>
</dbReference>
<accession>A0ABW5E155</accession>
<dbReference type="SUPFAM" id="SSF49785">
    <property type="entry name" value="Galactose-binding domain-like"/>
    <property type="match status" value="1"/>
</dbReference>
<keyword evidence="2" id="KW-0418">Kinase</keyword>
<dbReference type="EMBL" id="JBHUJC010000001">
    <property type="protein sequence ID" value="MFD2275090.1"/>
    <property type="molecule type" value="Genomic_DNA"/>
</dbReference>
<evidence type="ECO:0000313" key="6">
    <source>
        <dbReference type="EMBL" id="MFD2275090.1"/>
    </source>
</evidence>
<keyword evidence="1" id="KW-0808">Transferase</keyword>
<proteinExistence type="predicted"/>
<keyword evidence="4" id="KW-0472">Membrane</keyword>
<keyword evidence="4" id="KW-1133">Transmembrane helix</keyword>
<evidence type="ECO:0000256" key="4">
    <source>
        <dbReference type="SAM" id="Phobius"/>
    </source>
</evidence>
<sequence length="646" mass="73496">MLFFCLNTLSAQETTADSFSHLSIEELKRKIESTQDKLDQLPLRLIRESGGTLGIRPFHKHDLPHKLWVEVNLQKPQQFDTIVIVPAVMIDEHQTSSNFGFPKNFQIRCYADSKDNTGTLLYDSTITPLTPFPNQSPILIDCPNTSAQRVRFIPLDLIKSTEAPHYFFALSELLIFNKQQNLALGRPVHSPQSTRHYPIWGRQYLTDGYMPYSEPSIRTKKVTNYCRIFVPSESQRTATITLDLGRKISLDEIRLYPVHMDQNFVVFHRSALGFPKKFKLEVASDPSFRNPTLIYDTKNRIYPSPGDRMASFAAKGATGRFVRLTALELQHHPRKRGFLLSLAEFEVIAQGMAISKGAKVSLSHATEIKRFPAAMLADGVSDTGTIMPMRTWLSELAERNRLESELSALHAAQKTQFLKQSQMIQALQWAVGITLLIALVAYFWQRFIRQRQIYQLRENLAADLHDEIGGNFSGIALLSDELTQEPDMPKHHLAQLINIAEISRASASDARSLVRFLESRNVTGELLQEMRYTAEILLSAHQYHFEVKGNKYVSTLEPKDKWHLLLFFKEALNNIVKHAHASEVHIKFHLTPRQLTLTIHDNGCGLNSTLPFEPAHLTMRAHKLKASLDFSTPPNNGTLITLRKKL</sequence>
<evidence type="ECO:0000313" key="7">
    <source>
        <dbReference type="Proteomes" id="UP001597297"/>
    </source>
</evidence>
<evidence type="ECO:0000256" key="2">
    <source>
        <dbReference type="ARBA" id="ARBA00022777"/>
    </source>
</evidence>
<dbReference type="CDD" id="cd16917">
    <property type="entry name" value="HATPase_UhpB-NarQ-NarX-like"/>
    <property type="match status" value="1"/>
</dbReference>
<keyword evidence="6" id="KW-0067">ATP-binding</keyword>
<dbReference type="InterPro" id="IPR008979">
    <property type="entry name" value="Galactose-bd-like_sf"/>
</dbReference>
<reference evidence="7" key="1">
    <citation type="journal article" date="2019" name="Int. J. Syst. Evol. Microbiol.">
        <title>The Global Catalogue of Microorganisms (GCM) 10K type strain sequencing project: providing services to taxonomists for standard genome sequencing and annotation.</title>
        <authorList>
            <consortium name="The Broad Institute Genomics Platform"/>
            <consortium name="The Broad Institute Genome Sequencing Center for Infectious Disease"/>
            <person name="Wu L."/>
            <person name="Ma J."/>
        </authorList>
    </citation>
    <scope>NUCLEOTIDE SEQUENCE [LARGE SCALE GENOMIC DNA]</scope>
    <source>
        <strain evidence="7">JCM 16545</strain>
    </source>
</reference>
<feature type="transmembrane region" description="Helical" evidence="4">
    <location>
        <begin position="426"/>
        <end position="444"/>
    </location>
</feature>
<keyword evidence="3" id="KW-0902">Two-component regulatory system</keyword>
<dbReference type="Gene3D" id="1.20.5.1930">
    <property type="match status" value="1"/>
</dbReference>
<dbReference type="RefSeq" id="WP_377095850.1">
    <property type="nucleotide sequence ID" value="NZ_JBHSJM010000001.1"/>
</dbReference>
<dbReference type="InterPro" id="IPR036890">
    <property type="entry name" value="HATPase_C_sf"/>
</dbReference>
<feature type="domain" description="Signal transduction histidine kinase subgroup 3 dimerisation and phosphoacceptor" evidence="5">
    <location>
        <begin position="457"/>
        <end position="518"/>
    </location>
</feature>
<dbReference type="Gene3D" id="3.30.565.10">
    <property type="entry name" value="Histidine kinase-like ATPase, C-terminal domain"/>
    <property type="match status" value="1"/>
</dbReference>
<keyword evidence="6" id="KW-0547">Nucleotide-binding</keyword>
<name>A0ABW5E155_9BACT</name>
<dbReference type="InterPro" id="IPR011712">
    <property type="entry name" value="Sig_transdc_His_kin_sub3_dim/P"/>
</dbReference>
<comment type="caution">
    <text evidence="6">The sequence shown here is derived from an EMBL/GenBank/DDBJ whole genome shotgun (WGS) entry which is preliminary data.</text>
</comment>
<keyword evidence="4" id="KW-0812">Transmembrane</keyword>
<dbReference type="SUPFAM" id="SSF55874">
    <property type="entry name" value="ATPase domain of HSP90 chaperone/DNA topoisomerase II/histidine kinase"/>
    <property type="match status" value="1"/>
</dbReference>
<evidence type="ECO:0000256" key="3">
    <source>
        <dbReference type="ARBA" id="ARBA00023012"/>
    </source>
</evidence>
<protein>
    <submittedName>
        <fullName evidence="6">ATP-binding protein</fullName>
    </submittedName>
</protein>
<evidence type="ECO:0000259" key="5">
    <source>
        <dbReference type="Pfam" id="PF07730"/>
    </source>
</evidence>